<keyword evidence="3" id="KW-1185">Reference proteome</keyword>
<dbReference type="OrthoDB" id="10390056at2759"/>
<feature type="region of interest" description="Disordered" evidence="1">
    <location>
        <begin position="16"/>
        <end position="38"/>
    </location>
</feature>
<evidence type="ECO:0000313" key="2">
    <source>
        <dbReference type="EMBL" id="CAG8983558.1"/>
    </source>
</evidence>
<feature type="compositionally biased region" description="Basic and acidic residues" evidence="1">
    <location>
        <begin position="25"/>
        <end position="38"/>
    </location>
</feature>
<dbReference type="EMBL" id="CAJVRM010000730">
    <property type="protein sequence ID" value="CAG8983558.1"/>
    <property type="molecule type" value="Genomic_DNA"/>
</dbReference>
<comment type="caution">
    <text evidence="2">The sequence shown here is derived from an EMBL/GenBank/DDBJ whole genome shotgun (WGS) entry which is preliminary data.</text>
</comment>
<dbReference type="Proteomes" id="UP000701801">
    <property type="component" value="Unassembled WGS sequence"/>
</dbReference>
<accession>A0A9N9LYU8</accession>
<evidence type="ECO:0000313" key="3">
    <source>
        <dbReference type="Proteomes" id="UP000701801"/>
    </source>
</evidence>
<organism evidence="2 3">
    <name type="scientific">Hymenoscyphus albidus</name>
    <dbReference type="NCBI Taxonomy" id="595503"/>
    <lineage>
        <taxon>Eukaryota</taxon>
        <taxon>Fungi</taxon>
        <taxon>Dikarya</taxon>
        <taxon>Ascomycota</taxon>
        <taxon>Pezizomycotina</taxon>
        <taxon>Leotiomycetes</taxon>
        <taxon>Helotiales</taxon>
        <taxon>Helotiaceae</taxon>
        <taxon>Hymenoscyphus</taxon>
    </lineage>
</organism>
<reference evidence="2" key="1">
    <citation type="submission" date="2021-07" db="EMBL/GenBank/DDBJ databases">
        <authorList>
            <person name="Durling M."/>
        </authorList>
    </citation>
    <scope>NUCLEOTIDE SEQUENCE</scope>
</reference>
<dbReference type="AlphaFoldDB" id="A0A9N9LYU8"/>
<name>A0A9N9LYU8_9HELO</name>
<evidence type="ECO:0000256" key="1">
    <source>
        <dbReference type="SAM" id="MobiDB-lite"/>
    </source>
</evidence>
<sequence>MPTSGMAFWLTVQHDKAPRPWQHNPKRDLPKDSTTKDEIIEEEEPKIPISERIKTFFFEPRR</sequence>
<protein>
    <submittedName>
        <fullName evidence="2">Uncharacterized protein</fullName>
    </submittedName>
</protein>
<gene>
    <name evidence="2" type="ORF">HYALB_00009878</name>
</gene>
<proteinExistence type="predicted"/>